<dbReference type="PANTHER" id="PTHR21725">
    <property type="entry name" value="E3 UBIQUITIN-PROTEIN LIGASE UBR4"/>
    <property type="match status" value="1"/>
</dbReference>
<protein>
    <submittedName>
        <fullName evidence="2">Auxin transport protein big</fullName>
    </submittedName>
</protein>
<evidence type="ECO:0000313" key="2">
    <source>
        <dbReference type="EMBL" id="JAC60720.1"/>
    </source>
</evidence>
<organism evidence="2">
    <name type="scientific">Tetraselmis sp. GSL018</name>
    <dbReference type="NCBI Taxonomy" id="582737"/>
    <lineage>
        <taxon>Eukaryota</taxon>
        <taxon>Viridiplantae</taxon>
        <taxon>Chlorophyta</taxon>
        <taxon>core chlorophytes</taxon>
        <taxon>Chlorodendrophyceae</taxon>
        <taxon>Chlorodendrales</taxon>
        <taxon>Chlorodendraceae</taxon>
        <taxon>Tetraselmis</taxon>
    </lineage>
</organism>
<feature type="non-terminal residue" evidence="2">
    <location>
        <position position="1"/>
    </location>
</feature>
<reference evidence="2" key="1">
    <citation type="submission" date="2014-05" db="EMBL/GenBank/DDBJ databases">
        <title>The transcriptome of the halophilic microalga Tetraselmis sp. GSL018 isolated from the Great Salt Lake, Utah.</title>
        <authorList>
            <person name="Jinkerson R.E."/>
            <person name="D'Adamo S."/>
            <person name="Posewitz M.C."/>
        </authorList>
    </citation>
    <scope>NUCLEOTIDE SEQUENCE</scope>
    <source>
        <strain evidence="2">GSL018</strain>
    </source>
</reference>
<dbReference type="InterPro" id="IPR045189">
    <property type="entry name" value="UBR4-like"/>
</dbReference>
<evidence type="ECO:0000256" key="1">
    <source>
        <dbReference type="SAM" id="MobiDB-lite"/>
    </source>
</evidence>
<dbReference type="PANTHER" id="PTHR21725:SF1">
    <property type="entry name" value="E3 UBIQUITIN-PROTEIN LIGASE UBR4"/>
    <property type="match status" value="1"/>
</dbReference>
<gene>
    <name evidence="2" type="ORF">TSPGSL018_28190</name>
</gene>
<accession>A0A061QQJ6</accession>
<proteinExistence type="predicted"/>
<feature type="region of interest" description="Disordered" evidence="1">
    <location>
        <begin position="101"/>
        <end position="120"/>
    </location>
</feature>
<sequence>RSFLEAPSPAGMRIVLQTPDLHMVIAGLATGAQSAPREVLVGARRVRLREDGQRRWYDLPLTKAEALAAHPSVSLQVLSAGSPEACPRVDLLEVYGKPRSELTVPGTQAPAHESSRGSKAGHLLGPLPSAICDLPSVVRMESLGAATSEGALRHVLRLAGAAVGFRIVDGPAGSADRLRAICFELLTPGPAQTQRPTCRAAACRAPP</sequence>
<dbReference type="AlphaFoldDB" id="A0A061QQJ6"/>
<name>A0A061QQJ6_9CHLO</name>
<dbReference type="EMBL" id="GBEZ01026498">
    <property type="protein sequence ID" value="JAC60720.1"/>
    <property type="molecule type" value="Transcribed_RNA"/>
</dbReference>